<dbReference type="EMBL" id="KY052804">
    <property type="protein sequence ID" value="ASE99906.1"/>
    <property type="molecule type" value="Genomic_DNA"/>
</dbReference>
<organism evidence="1">
    <name type="scientific">uncultured virus</name>
    <dbReference type="NCBI Taxonomy" id="340016"/>
    <lineage>
        <taxon>Viruses</taxon>
        <taxon>environmental samples</taxon>
    </lineage>
</organism>
<sequence length="553" mass="55419">MNILDGVTSTAAEINLVDGSSAGTIVNSKAVIYGSSGEVNATTLQIAGTSITSTAAELNILDGVTSTAAELNILDGVTSTAAELNILDGVTSTATELNIVDGNTSATSTTLADADRVVVNDNGTMVQVALTDFETYFESALDTLSNVTTVGALNSGSITSGFGAIDNGSSAITTTGTITYGSLSDGTITVTAFVDEDDMSSNSATLIPTQQSVKAYVDTQITAEDLDVTTDSGTIAIDLDSETLTFTGGTGIDTSATGNAVTFAIDSTVVTESSTDTLTNKTLTSPKINEDVAVTSTATELNILDGVTSTTGEINLLDGSNKSTSSITIADADAFIIIDGTTTKQIPASDIPTYIGTSLTSTGALDSGSITSGFGNIDNGTSNITSGGLLKIDTDADADDLTGDSSSGRLTIGAGEDLNLYHGGTNSYIVNDTGDLIIDTAGDVVLDAGGADVLLKDGGTQYAALTNSSGNLIIKSGSTTALTFSGANATLAGDLTISGDDLTMGTNTAGHLLIADGTNFNPVSITSLSEISTVANDDVFLAVDASGGGLKKD</sequence>
<protein>
    <submittedName>
        <fullName evidence="1">Uncharacterized protein</fullName>
    </submittedName>
</protein>
<reference evidence="1" key="2">
    <citation type="journal article" date="2017" name="Nat. Commun.">
        <title>Single-virus genomics reveals hidden cosmopolitan and abundant viruses.</title>
        <authorList>
            <person name="Martinez-Hernandez F."/>
            <person name="Fornas O."/>
            <person name="Lluesma Gomez M."/>
            <person name="Bolduc B."/>
            <person name="de la Cruz Pena M.J."/>
            <person name="Martinez J.M."/>
            <person name="Anton J."/>
            <person name="Gasol J.M."/>
            <person name="Rosselli R."/>
            <person name="Rodriguez-Valera F."/>
            <person name="Sullivan M.B."/>
            <person name="Acinas S.G."/>
            <person name="Martinez-Garcia M."/>
        </authorList>
    </citation>
    <scope>NUCLEOTIDE SEQUENCE</scope>
</reference>
<proteinExistence type="predicted"/>
<evidence type="ECO:0000313" key="1">
    <source>
        <dbReference type="EMBL" id="ASE99906.1"/>
    </source>
</evidence>
<reference evidence="1" key="1">
    <citation type="submission" date="2016-10" db="EMBL/GenBank/DDBJ databases">
        <authorList>
            <person name="Varghese N."/>
        </authorList>
    </citation>
    <scope>NUCLEOTIDE SEQUENCE</scope>
</reference>
<name>A0A218MKU6_9VIRU</name>
<accession>A0A218MKU6</accession>